<reference evidence="1" key="1">
    <citation type="submission" date="2018-06" db="EMBL/GenBank/DDBJ databases">
        <title>Draft genome sequence of Methanothermobacter thermautotrophicus Strain WHS, a thermophilic, hydrogenotrophic methanogen isolated from Washburn Hot Springs in Yellowstone National Park, USA.</title>
        <authorList>
            <person name="Mckay L.J."/>
            <person name="Klingelsmith K."/>
            <person name="Inskeep W.P."/>
            <person name="Fields M.W."/>
        </authorList>
    </citation>
    <scope>NUCLEOTIDE SEQUENCE</scope>
    <source>
        <strain evidence="1">WHS</strain>
    </source>
</reference>
<name>A0A842YKX6_METTF</name>
<gene>
    <name evidence="1" type="ORF">DNK57_00110</name>
</gene>
<dbReference type="InterPro" id="IPR046249">
    <property type="entry name" value="DUF6282"/>
</dbReference>
<sequence>MTFDFSLSADIELSGLVDTHVHTAPDVKKRIMNDIELAYAALDEGMEAVVIKSHTEPTAGRAGLASEVTGMRVIGGVTLNTSVGGLNPDAVEATALMGGKFVWLPTTSAGSADGDLEAVLSAVGEHEMVLGTGHLKPDEIFRVLDLAAEHGVRRIIINHPLTGVVGATLEEQREMSRRAYLEHCLVACMPLHDGLDFESIAEAVRHVGVRRCILATDFGQGHNPSPILGMKHFIYLMRQHGFTDEDLRIMCRENPLRLIS</sequence>
<evidence type="ECO:0000313" key="1">
    <source>
        <dbReference type="EMBL" id="MBE2899240.1"/>
    </source>
</evidence>
<dbReference type="Proteomes" id="UP000646659">
    <property type="component" value="Unassembled WGS sequence"/>
</dbReference>
<dbReference type="SUPFAM" id="SSF51556">
    <property type="entry name" value="Metallo-dependent hydrolases"/>
    <property type="match status" value="1"/>
</dbReference>
<comment type="caution">
    <text evidence="1">The sequence shown here is derived from an EMBL/GenBank/DDBJ whole genome shotgun (WGS) entry which is preliminary data.</text>
</comment>
<proteinExistence type="predicted"/>
<dbReference type="InterPro" id="IPR032466">
    <property type="entry name" value="Metal_Hydrolase"/>
</dbReference>
<dbReference type="Pfam" id="PF19799">
    <property type="entry name" value="DUF6282"/>
    <property type="match status" value="2"/>
</dbReference>
<dbReference type="PIRSF" id="PIRSF021898">
    <property type="entry name" value="UCP021898"/>
    <property type="match status" value="1"/>
</dbReference>
<dbReference type="Gene3D" id="3.20.20.140">
    <property type="entry name" value="Metal-dependent hydrolases"/>
    <property type="match status" value="1"/>
</dbReference>
<evidence type="ECO:0000313" key="2">
    <source>
        <dbReference type="Proteomes" id="UP000646659"/>
    </source>
</evidence>
<dbReference type="OrthoDB" id="25479at2157"/>
<dbReference type="AlphaFoldDB" id="A0A842YKX6"/>
<protein>
    <submittedName>
        <fullName evidence="1">Uncharacterized protein</fullName>
    </submittedName>
</protein>
<dbReference type="EMBL" id="QKOF01000001">
    <property type="protein sequence ID" value="MBE2899240.1"/>
    <property type="molecule type" value="Genomic_DNA"/>
</dbReference>
<accession>A0A842YKX6</accession>
<dbReference type="InterPro" id="IPR016797">
    <property type="entry name" value="UCP021898"/>
</dbReference>
<organism evidence="1 2">
    <name type="scientific">Methanothermobacter thermautotrophicus</name>
    <name type="common">Methanobacterium thermoformicicum</name>
    <dbReference type="NCBI Taxonomy" id="145262"/>
    <lineage>
        <taxon>Archaea</taxon>
        <taxon>Methanobacteriati</taxon>
        <taxon>Methanobacteriota</taxon>
        <taxon>Methanomada group</taxon>
        <taxon>Methanobacteria</taxon>
        <taxon>Methanobacteriales</taxon>
        <taxon>Methanobacteriaceae</taxon>
        <taxon>Methanothermobacter</taxon>
    </lineage>
</organism>